<evidence type="ECO:0000256" key="4">
    <source>
        <dbReference type="PIRNR" id="PIRNR000124"/>
    </source>
</evidence>
<dbReference type="NCBIfam" id="TIGR03026">
    <property type="entry name" value="NDP-sugDHase"/>
    <property type="match status" value="1"/>
</dbReference>
<accession>F9U6C8</accession>
<dbReference type="InterPro" id="IPR014026">
    <property type="entry name" value="UDP-Glc/GDP-Man_DH_dimer"/>
</dbReference>
<dbReference type="AlphaFoldDB" id="F9U6C8"/>
<dbReference type="GO" id="GO:0051287">
    <property type="term" value="F:NAD binding"/>
    <property type="evidence" value="ECO:0007669"/>
    <property type="project" value="InterPro"/>
</dbReference>
<keyword evidence="2" id="KW-0560">Oxidoreductase</keyword>
<dbReference type="Proteomes" id="UP000005459">
    <property type="component" value="Unassembled WGS sequence"/>
</dbReference>
<dbReference type="InterPro" id="IPR036291">
    <property type="entry name" value="NAD(P)-bd_dom_sf"/>
</dbReference>
<dbReference type="InterPro" id="IPR001732">
    <property type="entry name" value="UDP-Glc/GDP-Man_DH_N"/>
</dbReference>
<evidence type="ECO:0000259" key="6">
    <source>
        <dbReference type="SMART" id="SM00984"/>
    </source>
</evidence>
<keyword evidence="8" id="KW-1185">Reference proteome</keyword>
<dbReference type="SUPFAM" id="SSF52413">
    <property type="entry name" value="UDP-glucose/GDP-mannose dehydrogenase C-terminal domain"/>
    <property type="match status" value="1"/>
</dbReference>
<dbReference type="Pfam" id="PF00984">
    <property type="entry name" value="UDPG_MGDP_dh"/>
    <property type="match status" value="1"/>
</dbReference>
<evidence type="ECO:0000313" key="7">
    <source>
        <dbReference type="EMBL" id="EGV20701.1"/>
    </source>
</evidence>
<dbReference type="SMART" id="SM00984">
    <property type="entry name" value="UDPG_MGDP_dh_C"/>
    <property type="match status" value="1"/>
</dbReference>
<dbReference type="InterPro" id="IPR008927">
    <property type="entry name" value="6-PGluconate_DH-like_C_sf"/>
</dbReference>
<dbReference type="Gene3D" id="3.40.50.720">
    <property type="entry name" value="NAD(P)-binding Rossmann-like Domain"/>
    <property type="match status" value="2"/>
</dbReference>
<dbReference type="InterPro" id="IPR017476">
    <property type="entry name" value="UDP-Glc/GDP-Man"/>
</dbReference>
<dbReference type="PANTHER" id="PTHR43491:SF2">
    <property type="entry name" value="UDP-N-ACETYL-D-MANNOSAMINE DEHYDROGENASE"/>
    <property type="match status" value="1"/>
</dbReference>
<dbReference type="NCBIfam" id="NF011729">
    <property type="entry name" value="PRK15182.1"/>
    <property type="match status" value="1"/>
</dbReference>
<organism evidence="7 8">
    <name type="scientific">Thiocapsa marina 5811</name>
    <dbReference type="NCBI Taxonomy" id="768671"/>
    <lineage>
        <taxon>Bacteria</taxon>
        <taxon>Pseudomonadati</taxon>
        <taxon>Pseudomonadota</taxon>
        <taxon>Gammaproteobacteria</taxon>
        <taxon>Chromatiales</taxon>
        <taxon>Chromatiaceae</taxon>
        <taxon>Thiocapsa</taxon>
    </lineage>
</organism>
<dbReference type="eggNOG" id="COG0677">
    <property type="taxonomic scope" value="Bacteria"/>
</dbReference>
<dbReference type="GO" id="GO:0016616">
    <property type="term" value="F:oxidoreductase activity, acting on the CH-OH group of donors, NAD or NADP as acceptor"/>
    <property type="evidence" value="ECO:0007669"/>
    <property type="project" value="InterPro"/>
</dbReference>
<dbReference type="PANTHER" id="PTHR43491">
    <property type="entry name" value="UDP-N-ACETYL-D-MANNOSAMINE DEHYDROGENASE"/>
    <property type="match status" value="1"/>
</dbReference>
<sequence>MLSFGPTQEYLHSLSAWECSPNALRREPEAQASEPRTPNPQTRPQMAQPLAHLTDPDTPIAIVGLGYVGLPLAVEFAKHRAVIGFDINQGRIAELEAGRDSTRETSPEDLAAARHLTYTDDLDTLRPCRIFIVTVPTPVDDYKRPDLTPLIKASETVGKVLKPGDLVIYESTVYPGCTEEDCVPVLERCSGLKYFASAPPQGATHHSPLTTHHFFLGYSPERINPGDREHRLTTIKKVTSGSTPAIAAIVDALYTEIITAGTHPASSIRVAEAAKVIENTQRDLNIALMNELALIFDKLGIDTLEVLEAAGSKWNFLPFRPGLVGGHCIGVDPYYLTHKAVAIGYHPEVILAGRRINDRMGAHVAEAVVKRMLQSGIGVCNSRILVLGLAFKENCPDVRNTRVIDIIHALREYNIAVDCYDPWIDRAEAKHEYGLDCLAEPPADGTYDAVILAVAHRDFVAAGATGIRRWAKPKAILYDVKSVLPAEQVDDRL</sequence>
<dbReference type="Pfam" id="PF03720">
    <property type="entry name" value="UDPG_MGDP_dh_C"/>
    <property type="match status" value="1"/>
</dbReference>
<evidence type="ECO:0000313" key="8">
    <source>
        <dbReference type="Proteomes" id="UP000005459"/>
    </source>
</evidence>
<gene>
    <name evidence="7" type="ORF">ThimaDRAFT_0479</name>
</gene>
<dbReference type="EMBL" id="AFWV01000001">
    <property type="protein sequence ID" value="EGV20701.1"/>
    <property type="molecule type" value="Genomic_DNA"/>
</dbReference>
<dbReference type="PATRIC" id="fig|768671.3.peg.525"/>
<dbReference type="InterPro" id="IPR014027">
    <property type="entry name" value="UDP-Glc/GDP-Man_DH_C"/>
</dbReference>
<evidence type="ECO:0000256" key="1">
    <source>
        <dbReference type="ARBA" id="ARBA00006601"/>
    </source>
</evidence>
<dbReference type="SUPFAM" id="SSF48179">
    <property type="entry name" value="6-phosphogluconate dehydrogenase C-terminal domain-like"/>
    <property type="match status" value="1"/>
</dbReference>
<dbReference type="GO" id="GO:0000271">
    <property type="term" value="P:polysaccharide biosynthetic process"/>
    <property type="evidence" value="ECO:0007669"/>
    <property type="project" value="InterPro"/>
</dbReference>
<feature type="domain" description="UDP-glucose/GDP-mannose dehydrogenase C-terminal" evidence="6">
    <location>
        <begin position="385"/>
        <end position="486"/>
    </location>
</feature>
<feature type="compositionally biased region" description="Polar residues" evidence="5">
    <location>
        <begin position="34"/>
        <end position="45"/>
    </location>
</feature>
<dbReference type="Pfam" id="PF03721">
    <property type="entry name" value="UDPG_MGDP_dh_N"/>
    <property type="match status" value="1"/>
</dbReference>
<dbReference type="STRING" id="768671.ThimaDRAFT_0479"/>
<dbReference type="PIRSF" id="PIRSF500136">
    <property type="entry name" value="UDP_ManNAc_DH"/>
    <property type="match status" value="1"/>
</dbReference>
<dbReference type="PIRSF" id="PIRSF000124">
    <property type="entry name" value="UDPglc_GDPman_dh"/>
    <property type="match status" value="1"/>
</dbReference>
<feature type="region of interest" description="Disordered" evidence="5">
    <location>
        <begin position="25"/>
        <end position="46"/>
    </location>
</feature>
<evidence type="ECO:0000256" key="5">
    <source>
        <dbReference type="SAM" id="MobiDB-lite"/>
    </source>
</evidence>
<reference evidence="7 8" key="1">
    <citation type="submission" date="2011-06" db="EMBL/GenBank/DDBJ databases">
        <title>The draft genome of Thiocapsa marina 5811.</title>
        <authorList>
            <consortium name="US DOE Joint Genome Institute (JGI-PGF)"/>
            <person name="Lucas S."/>
            <person name="Han J."/>
            <person name="Cheng J.-F."/>
            <person name="Goodwin L."/>
            <person name="Pitluck S."/>
            <person name="Peters L."/>
            <person name="Land M.L."/>
            <person name="Hauser L."/>
            <person name="Vogl K."/>
            <person name="Liu Z."/>
            <person name="Imhoff J."/>
            <person name="Thiel V."/>
            <person name="Frigaard N.-U."/>
            <person name="Bryant D."/>
            <person name="Woyke T.J."/>
        </authorList>
    </citation>
    <scope>NUCLEOTIDE SEQUENCE [LARGE SCALE GENOMIC DNA]</scope>
    <source>
        <strain evidence="7 8">5811</strain>
    </source>
</reference>
<comment type="similarity">
    <text evidence="1 4">Belongs to the UDP-glucose/GDP-mannose dehydrogenase family.</text>
</comment>
<name>F9U6C8_9GAMM</name>
<evidence type="ECO:0000256" key="2">
    <source>
        <dbReference type="ARBA" id="ARBA00023002"/>
    </source>
</evidence>
<evidence type="ECO:0000256" key="3">
    <source>
        <dbReference type="ARBA" id="ARBA00023027"/>
    </source>
</evidence>
<dbReference type="GO" id="GO:0016628">
    <property type="term" value="F:oxidoreductase activity, acting on the CH-CH group of donors, NAD or NADP as acceptor"/>
    <property type="evidence" value="ECO:0007669"/>
    <property type="project" value="InterPro"/>
</dbReference>
<dbReference type="InterPro" id="IPR036220">
    <property type="entry name" value="UDP-Glc/GDP-Man_DH_C_sf"/>
</dbReference>
<keyword evidence="3" id="KW-0520">NAD</keyword>
<dbReference type="InterPro" id="IPR028359">
    <property type="entry name" value="UDP_ManNAc/GlcNAc_DH"/>
</dbReference>
<proteinExistence type="inferred from homology"/>
<protein>
    <submittedName>
        <fullName evidence="7">Nucleotide sugar dehydrogenase</fullName>
    </submittedName>
</protein>
<dbReference type="SUPFAM" id="SSF51735">
    <property type="entry name" value="NAD(P)-binding Rossmann-fold domains"/>
    <property type="match status" value="1"/>
</dbReference>